<gene>
    <name evidence="3" type="ORF">ACFO6Q_03980</name>
</gene>
<dbReference type="PANTHER" id="PTHR43179">
    <property type="entry name" value="RHAMNOSYLTRANSFERASE WBBL"/>
    <property type="match status" value="1"/>
</dbReference>
<dbReference type="Proteomes" id="UP001595886">
    <property type="component" value="Unassembled WGS sequence"/>
</dbReference>
<dbReference type="SUPFAM" id="SSF53448">
    <property type="entry name" value="Nucleotide-diphospho-sugar transferases"/>
    <property type="match status" value="1"/>
</dbReference>
<proteinExistence type="predicted"/>
<accession>A0ABV9QRI6</accession>
<dbReference type="RefSeq" id="WP_380019231.1">
    <property type="nucleotide sequence ID" value="NZ_JBHSHD010000003.1"/>
</dbReference>
<keyword evidence="4" id="KW-1185">Reference proteome</keyword>
<dbReference type="PANTHER" id="PTHR43179:SF7">
    <property type="entry name" value="RHAMNOSYLTRANSFERASE WBBL"/>
    <property type="match status" value="1"/>
</dbReference>
<evidence type="ECO:0000313" key="3">
    <source>
        <dbReference type="EMBL" id="MFC4819466.1"/>
    </source>
</evidence>
<dbReference type="Gene3D" id="3.90.550.10">
    <property type="entry name" value="Spore Coat Polysaccharide Biosynthesis Protein SpsA, Chain A"/>
    <property type="match status" value="1"/>
</dbReference>
<keyword evidence="1" id="KW-0472">Membrane</keyword>
<dbReference type="GO" id="GO:0016757">
    <property type="term" value="F:glycosyltransferase activity"/>
    <property type="evidence" value="ECO:0007669"/>
    <property type="project" value="UniProtKB-KW"/>
</dbReference>
<name>A0ABV9QRI6_9GAMM</name>
<evidence type="ECO:0000313" key="4">
    <source>
        <dbReference type="Proteomes" id="UP001595886"/>
    </source>
</evidence>
<reference evidence="4" key="1">
    <citation type="journal article" date="2019" name="Int. J. Syst. Evol. Microbiol.">
        <title>The Global Catalogue of Microorganisms (GCM) 10K type strain sequencing project: providing services to taxonomists for standard genome sequencing and annotation.</title>
        <authorList>
            <consortium name="The Broad Institute Genomics Platform"/>
            <consortium name="The Broad Institute Genome Sequencing Center for Infectious Disease"/>
            <person name="Wu L."/>
            <person name="Ma J."/>
        </authorList>
    </citation>
    <scope>NUCLEOTIDE SEQUENCE [LARGE SCALE GENOMIC DNA]</scope>
    <source>
        <strain evidence="4">CCUG 30340</strain>
    </source>
</reference>
<dbReference type="InterPro" id="IPR029044">
    <property type="entry name" value="Nucleotide-diphossugar_trans"/>
</dbReference>
<comment type="caution">
    <text evidence="3">The sequence shown here is derived from an EMBL/GenBank/DDBJ whole genome shotgun (WGS) entry which is preliminary data.</text>
</comment>
<feature type="transmembrane region" description="Helical" evidence="1">
    <location>
        <begin position="271"/>
        <end position="293"/>
    </location>
</feature>
<dbReference type="CDD" id="cd04186">
    <property type="entry name" value="GT_2_like_c"/>
    <property type="match status" value="1"/>
</dbReference>
<keyword evidence="1" id="KW-0812">Transmembrane</keyword>
<keyword evidence="3" id="KW-0808">Transferase</keyword>
<sequence length="302" mass="32157">MPDVVPGLTSIVVVAADSGPLLAKSVGTALASSVPVEVILVDNASSDGEVERVAAEHVADARLRLLRNGANLGFGPACNRGAATARGDVLVFLNPDCELLGDSIGGMREALHADDRIGLLGVAVCNADGTPARGNRRRDPTLRRALASLSGLARFESRWPSLQGVEMPPSPAGGSGVEFVEAVSGACMAMPRAVFESIGGFDEGYFLHVEDLDLCRRTRDAGWRVAMAGDLRIVHAQGSSSRSRPVFVSRHKHRGMWRYFRKFDSLAGNPLASAAVWFGIWSHFAVVVAVHPLRSALRARRS</sequence>
<dbReference type="EMBL" id="JBHSHD010000003">
    <property type="protein sequence ID" value="MFC4819466.1"/>
    <property type="molecule type" value="Genomic_DNA"/>
</dbReference>
<organism evidence="3 4">
    <name type="scientific">Dokdonella ginsengisoli</name>
    <dbReference type="NCBI Taxonomy" id="363846"/>
    <lineage>
        <taxon>Bacteria</taxon>
        <taxon>Pseudomonadati</taxon>
        <taxon>Pseudomonadota</taxon>
        <taxon>Gammaproteobacteria</taxon>
        <taxon>Lysobacterales</taxon>
        <taxon>Rhodanobacteraceae</taxon>
        <taxon>Dokdonella</taxon>
    </lineage>
</organism>
<dbReference type="InterPro" id="IPR001173">
    <property type="entry name" value="Glyco_trans_2-like"/>
</dbReference>
<feature type="domain" description="Glycosyltransferase 2-like" evidence="2">
    <location>
        <begin position="10"/>
        <end position="137"/>
    </location>
</feature>
<keyword evidence="3" id="KW-0328">Glycosyltransferase</keyword>
<evidence type="ECO:0000256" key="1">
    <source>
        <dbReference type="SAM" id="Phobius"/>
    </source>
</evidence>
<protein>
    <submittedName>
        <fullName evidence="3">Glycosyltransferase family 2 protein</fullName>
        <ecNumber evidence="3">2.4.-.-</ecNumber>
    </submittedName>
</protein>
<dbReference type="Pfam" id="PF00535">
    <property type="entry name" value="Glycos_transf_2"/>
    <property type="match status" value="1"/>
</dbReference>
<evidence type="ECO:0000259" key="2">
    <source>
        <dbReference type="Pfam" id="PF00535"/>
    </source>
</evidence>
<keyword evidence="1" id="KW-1133">Transmembrane helix</keyword>
<dbReference type="EC" id="2.4.-.-" evidence="3"/>